<reference evidence="1 2" key="1">
    <citation type="submission" date="2013-11" db="EMBL/GenBank/DDBJ databases">
        <title>Genome sequencing of Stegodyphus mimosarum.</title>
        <authorList>
            <person name="Bechsgaard J."/>
        </authorList>
    </citation>
    <scope>NUCLEOTIDE SEQUENCE [LARGE SCALE GENOMIC DNA]</scope>
</reference>
<accession>A0A087T1Q3</accession>
<keyword evidence="2" id="KW-1185">Reference proteome</keyword>
<sequence>MDGNTDINDAAQLVLLIRGFENFEITKELACMQSLKGNFWKGFNFEKTNGAPKMTRRKSSFLGHLNQTYLTKKKFFLHCIIHQNTLCNLH</sequence>
<dbReference type="EMBL" id="KK112996">
    <property type="protein sequence ID" value="KFM59042.1"/>
    <property type="molecule type" value="Genomic_DNA"/>
</dbReference>
<dbReference type="Proteomes" id="UP000054359">
    <property type="component" value="Unassembled WGS sequence"/>
</dbReference>
<feature type="non-terminal residue" evidence="1">
    <location>
        <position position="90"/>
    </location>
</feature>
<name>A0A087T1Q3_STEMI</name>
<dbReference type="STRING" id="407821.A0A087T1Q3"/>
<protein>
    <submittedName>
        <fullName evidence="1">Uncharacterized protein</fullName>
    </submittedName>
</protein>
<evidence type="ECO:0000313" key="2">
    <source>
        <dbReference type="Proteomes" id="UP000054359"/>
    </source>
</evidence>
<dbReference type="AlphaFoldDB" id="A0A087T1Q3"/>
<gene>
    <name evidence="1" type="ORF">X975_24377</name>
</gene>
<proteinExistence type="predicted"/>
<organism evidence="1 2">
    <name type="scientific">Stegodyphus mimosarum</name>
    <name type="common">African social velvet spider</name>
    <dbReference type="NCBI Taxonomy" id="407821"/>
    <lineage>
        <taxon>Eukaryota</taxon>
        <taxon>Metazoa</taxon>
        <taxon>Ecdysozoa</taxon>
        <taxon>Arthropoda</taxon>
        <taxon>Chelicerata</taxon>
        <taxon>Arachnida</taxon>
        <taxon>Araneae</taxon>
        <taxon>Araneomorphae</taxon>
        <taxon>Entelegynae</taxon>
        <taxon>Eresoidea</taxon>
        <taxon>Eresidae</taxon>
        <taxon>Stegodyphus</taxon>
    </lineage>
</organism>
<evidence type="ECO:0000313" key="1">
    <source>
        <dbReference type="EMBL" id="KFM59042.1"/>
    </source>
</evidence>